<evidence type="ECO:0000313" key="1">
    <source>
        <dbReference type="EMBL" id="TNJ28329.1"/>
    </source>
</evidence>
<name>A0A4Z1T714_GIAMU</name>
<dbReference type="AlphaFoldDB" id="A0A4Z1T714"/>
<comment type="caution">
    <text evidence="1">The sequence shown here is derived from an EMBL/GenBank/DDBJ whole genome shotgun (WGS) entry which is preliminary data.</text>
</comment>
<evidence type="ECO:0000313" key="2">
    <source>
        <dbReference type="Proteomes" id="UP000315496"/>
    </source>
</evidence>
<gene>
    <name evidence="1" type="ORF">GMRT_14120</name>
</gene>
<dbReference type="VEuPathDB" id="GiardiaDB:GMRT_14120"/>
<dbReference type="Proteomes" id="UP000315496">
    <property type="component" value="Chromosome 2"/>
</dbReference>
<protein>
    <submittedName>
        <fullName evidence="1">Uncharacterized protein</fullName>
    </submittedName>
</protein>
<dbReference type="EMBL" id="VDLU01000002">
    <property type="protein sequence ID" value="TNJ28329.1"/>
    <property type="molecule type" value="Genomic_DNA"/>
</dbReference>
<sequence length="610" mass="69956">MKVVKCPFCGLKLTRVEDIYEVKDVSPSPQGCQACITELYKQIYHFTEEVDKLATTRDGYVCSACGMHVEGRINLHYHICECRAYASYPFHAHVQSITVPPPSSSRNLPVVDITAKMVSNKAFPPYARFSRMGKTVLPYLFERLQYQQKNFCWCCAQWLPTSIVRKRRLSDLLRFSPHIIATIFAHNAYGLEFDGYRVFITALSLCQKPFPGFRCIKDDIVRTDLSAPMTTLCESRMWNGSDYTIVWNLEQLRPRLQANEVAIPPLCKDYMPTGFMYNIDAGVFICDKCIESPLAMRCAICGNVKKCKIKITSVTRQAYSKRPYSTLTINKPSPSDGTLVDLAEYKDLYCCSTCKAKGKGFGATDYPSWALVCCGNLGCQNTLPRWGVRNYYGQHIYQVPNTDRIKVLETKYTLLPFTSRNVHSYFGTRGTYLNTSSHWFDGFNFCVSCILYDLITTPYRCVECDKAYTVLAYLEAYRRLNGSVQIVSLREYSHSRLCPSCLETRIREGPVMTCADCSGTFLLLDETEFNYFGGFHDCLCFLHFLPYWGPQDESFIGPRFWYFGDPHAYRKAKKCPDYYRRFCERCMIESNRQLDAKMLAECRSASNALP</sequence>
<keyword evidence="2" id="KW-1185">Reference proteome</keyword>
<reference evidence="1 2" key="1">
    <citation type="submission" date="2019-05" db="EMBL/GenBank/DDBJ databases">
        <title>The compact genome of Giardia muris reveals important steps in the evolution of intestinal protozoan parasites.</title>
        <authorList>
            <person name="Xu F."/>
            <person name="Jimenez-Gonzalez A."/>
            <person name="Einarsson E."/>
            <person name="Astvaldsson A."/>
            <person name="Peirasmaki D."/>
            <person name="Eckmann L."/>
            <person name="Andersson J.O."/>
            <person name="Svard S.G."/>
            <person name="Jerlstrom-Hultqvist J."/>
        </authorList>
    </citation>
    <scope>NUCLEOTIDE SEQUENCE [LARGE SCALE GENOMIC DNA]</scope>
    <source>
        <strain evidence="1 2">Roberts-Thomson</strain>
    </source>
</reference>
<accession>A0A4Z1T714</accession>
<organism evidence="1 2">
    <name type="scientific">Giardia muris</name>
    <dbReference type="NCBI Taxonomy" id="5742"/>
    <lineage>
        <taxon>Eukaryota</taxon>
        <taxon>Metamonada</taxon>
        <taxon>Diplomonadida</taxon>
        <taxon>Hexamitidae</taxon>
        <taxon>Giardiinae</taxon>
        <taxon>Giardia</taxon>
    </lineage>
</organism>
<proteinExistence type="predicted"/>